<organism evidence="2 3">
    <name type="scientific">Petrolisthes cinctipes</name>
    <name type="common">Flat porcelain crab</name>
    <dbReference type="NCBI Taxonomy" id="88211"/>
    <lineage>
        <taxon>Eukaryota</taxon>
        <taxon>Metazoa</taxon>
        <taxon>Ecdysozoa</taxon>
        <taxon>Arthropoda</taxon>
        <taxon>Crustacea</taxon>
        <taxon>Multicrustacea</taxon>
        <taxon>Malacostraca</taxon>
        <taxon>Eumalacostraca</taxon>
        <taxon>Eucarida</taxon>
        <taxon>Decapoda</taxon>
        <taxon>Pleocyemata</taxon>
        <taxon>Anomura</taxon>
        <taxon>Galatheoidea</taxon>
        <taxon>Porcellanidae</taxon>
        <taxon>Petrolisthes</taxon>
    </lineage>
</organism>
<dbReference type="EMBL" id="JAWQEG010000619">
    <property type="protein sequence ID" value="KAK3887656.1"/>
    <property type="molecule type" value="Genomic_DNA"/>
</dbReference>
<proteinExistence type="predicted"/>
<evidence type="ECO:0000256" key="1">
    <source>
        <dbReference type="SAM" id="MobiDB-lite"/>
    </source>
</evidence>
<dbReference type="Proteomes" id="UP001286313">
    <property type="component" value="Unassembled WGS sequence"/>
</dbReference>
<gene>
    <name evidence="2" type="ORF">Pcinc_008241</name>
</gene>
<accession>A0AAE1G9L8</accession>
<sequence length="109" mass="13256">MRGKRATSGPITVWLVFLPRNLWVDEEDRAWIGLSRKSSVKFSLLLGSRYTDHFHHQIIYQLLKYYYLEEEEEEKEKEAKEEEEEEEEEKAEEEEEEEEEKAEEEEEEV</sequence>
<reference evidence="2" key="1">
    <citation type="submission" date="2023-10" db="EMBL/GenBank/DDBJ databases">
        <title>Genome assemblies of two species of porcelain crab, Petrolisthes cinctipes and Petrolisthes manimaculis (Anomura: Porcellanidae).</title>
        <authorList>
            <person name="Angst P."/>
        </authorList>
    </citation>
    <scope>NUCLEOTIDE SEQUENCE</scope>
    <source>
        <strain evidence="2">PB745_01</strain>
        <tissue evidence="2">Gill</tissue>
    </source>
</reference>
<evidence type="ECO:0000313" key="2">
    <source>
        <dbReference type="EMBL" id="KAK3887656.1"/>
    </source>
</evidence>
<comment type="caution">
    <text evidence="2">The sequence shown here is derived from an EMBL/GenBank/DDBJ whole genome shotgun (WGS) entry which is preliminary data.</text>
</comment>
<name>A0AAE1G9L8_PETCI</name>
<keyword evidence="3" id="KW-1185">Reference proteome</keyword>
<feature type="region of interest" description="Disordered" evidence="1">
    <location>
        <begin position="73"/>
        <end position="109"/>
    </location>
</feature>
<dbReference type="AlphaFoldDB" id="A0AAE1G9L8"/>
<evidence type="ECO:0000313" key="3">
    <source>
        <dbReference type="Proteomes" id="UP001286313"/>
    </source>
</evidence>
<protein>
    <submittedName>
        <fullName evidence="2">Uncharacterized protein</fullName>
    </submittedName>
</protein>